<dbReference type="PANTHER" id="PTHR43344">
    <property type="entry name" value="PHOSPHOSERINE PHOSPHATASE"/>
    <property type="match status" value="1"/>
</dbReference>
<dbReference type="Pfam" id="PF12710">
    <property type="entry name" value="HAD"/>
    <property type="match status" value="1"/>
</dbReference>
<comment type="caution">
    <text evidence="1">The sequence shown here is derived from an EMBL/GenBank/DDBJ whole genome shotgun (WGS) entry which is preliminary data.</text>
</comment>
<dbReference type="InterPro" id="IPR050582">
    <property type="entry name" value="HAD-like_SerB"/>
</dbReference>
<dbReference type="InterPro" id="IPR023214">
    <property type="entry name" value="HAD_sf"/>
</dbReference>
<dbReference type="InterPro" id="IPR036412">
    <property type="entry name" value="HAD-like_sf"/>
</dbReference>
<dbReference type="EMBL" id="QUMO01000002">
    <property type="protein sequence ID" value="REF87425.1"/>
    <property type="molecule type" value="Genomic_DNA"/>
</dbReference>
<dbReference type="OrthoDB" id="9799365at2"/>
<reference evidence="1 2" key="1">
    <citation type="submission" date="2018-08" db="EMBL/GenBank/DDBJ databases">
        <title>Genomic Encyclopedia of Type Strains, Phase IV (KMG-IV): sequencing the most valuable type-strain genomes for metagenomic binning, comparative biology and taxonomic classification.</title>
        <authorList>
            <person name="Goeker M."/>
        </authorList>
    </citation>
    <scope>NUCLEOTIDE SEQUENCE [LARGE SCALE GENOMIC DNA]</scope>
    <source>
        <strain evidence="1 2">BW863</strain>
    </source>
</reference>
<proteinExistence type="predicted"/>
<gene>
    <name evidence="1" type="ORF">DES32_1046</name>
</gene>
<dbReference type="Gene3D" id="3.40.50.1000">
    <property type="entry name" value="HAD superfamily/HAD-like"/>
    <property type="match status" value="1"/>
</dbReference>
<accession>A0A3D9YYH5</accession>
<sequence>MPKPCIFSGISRRGLIGALTLLPALSESLLPSRAQGAASGDPLPSWNGGAAKRSITNFVDRVTREGSADFVPAAARIATFDNDGTLWVEHPVYAQMAFALDRVKALAPLHPEWKDKQPFKAVLEGDMKTLAASGEHGMAELVMATHAGMTTEEFEKIVRDWFVTARHPRFKRPYIELSYQPMIELLAYLRANGFKTYIVSGGGIEFMRPISERVYGVPPEQVIGSSIKTRFEMRDGRPELLRLPEVNFINDKGGKPVGINEFIGRRPIAAFGNSDGDLEMLQWTTLAGGVSLGLIVHHTDAVREYAYDRDTSFGRLDKALDAAAINKWTVVDMKDDWNRVFAFQ</sequence>
<protein>
    <submittedName>
        <fullName evidence="1">Phosphoserine phosphatase</fullName>
    </submittedName>
</protein>
<evidence type="ECO:0000313" key="1">
    <source>
        <dbReference type="EMBL" id="REF87425.1"/>
    </source>
</evidence>
<organism evidence="1 2">
    <name type="scientific">Methylovirgula ligni</name>
    <dbReference type="NCBI Taxonomy" id="569860"/>
    <lineage>
        <taxon>Bacteria</taxon>
        <taxon>Pseudomonadati</taxon>
        <taxon>Pseudomonadota</taxon>
        <taxon>Alphaproteobacteria</taxon>
        <taxon>Hyphomicrobiales</taxon>
        <taxon>Beijerinckiaceae</taxon>
        <taxon>Methylovirgula</taxon>
    </lineage>
</organism>
<keyword evidence="2" id="KW-1185">Reference proteome</keyword>
<name>A0A3D9YYH5_9HYPH</name>
<dbReference type="Proteomes" id="UP000256900">
    <property type="component" value="Unassembled WGS sequence"/>
</dbReference>
<dbReference type="AlphaFoldDB" id="A0A3D9YYH5"/>
<dbReference type="SUPFAM" id="SSF56784">
    <property type="entry name" value="HAD-like"/>
    <property type="match status" value="1"/>
</dbReference>
<evidence type="ECO:0000313" key="2">
    <source>
        <dbReference type="Proteomes" id="UP000256900"/>
    </source>
</evidence>
<dbReference type="RefSeq" id="WP_115836325.1">
    <property type="nucleotide sequence ID" value="NZ_CP025086.1"/>
</dbReference>